<dbReference type="SMART" id="SM00422">
    <property type="entry name" value="HTH_MERR"/>
    <property type="match status" value="1"/>
</dbReference>
<organism evidence="3 4">
    <name type="scientific">Lentzea alba</name>
    <dbReference type="NCBI Taxonomy" id="2714351"/>
    <lineage>
        <taxon>Bacteria</taxon>
        <taxon>Bacillati</taxon>
        <taxon>Actinomycetota</taxon>
        <taxon>Actinomycetes</taxon>
        <taxon>Pseudonocardiales</taxon>
        <taxon>Pseudonocardiaceae</taxon>
        <taxon>Lentzea</taxon>
    </lineage>
</organism>
<dbReference type="PANTHER" id="PTHR30204:SF93">
    <property type="entry name" value="HTH MERR-TYPE DOMAIN-CONTAINING PROTEIN"/>
    <property type="match status" value="1"/>
</dbReference>
<keyword evidence="1" id="KW-0238">DNA-binding</keyword>
<keyword evidence="4" id="KW-1185">Reference proteome</keyword>
<protein>
    <submittedName>
        <fullName evidence="3">MerR family transcriptional regulator</fullName>
    </submittedName>
</protein>
<evidence type="ECO:0000313" key="3">
    <source>
        <dbReference type="EMBL" id="NGY61143.1"/>
    </source>
</evidence>
<reference evidence="3 4" key="1">
    <citation type="submission" date="2020-03" db="EMBL/GenBank/DDBJ databases">
        <title>Isolation and identification of active actinomycetes.</title>
        <authorList>
            <person name="Sun X."/>
        </authorList>
    </citation>
    <scope>NUCLEOTIDE SEQUENCE [LARGE SCALE GENOMIC DNA]</scope>
    <source>
        <strain evidence="3 4">NEAU-D13</strain>
    </source>
</reference>
<dbReference type="GO" id="GO:0003700">
    <property type="term" value="F:DNA-binding transcription factor activity"/>
    <property type="evidence" value="ECO:0007669"/>
    <property type="project" value="InterPro"/>
</dbReference>
<dbReference type="PANTHER" id="PTHR30204">
    <property type="entry name" value="REDOX-CYCLING DRUG-SENSING TRANSCRIPTIONAL ACTIVATOR SOXR"/>
    <property type="match status" value="1"/>
</dbReference>
<dbReference type="Gene3D" id="1.10.1660.10">
    <property type="match status" value="1"/>
</dbReference>
<dbReference type="InterPro" id="IPR047057">
    <property type="entry name" value="MerR_fam"/>
</dbReference>
<name>A0A7C9RSV9_9PSEU</name>
<dbReference type="EMBL" id="JAAMPJ010000005">
    <property type="protein sequence ID" value="NGY61143.1"/>
    <property type="molecule type" value="Genomic_DNA"/>
</dbReference>
<evidence type="ECO:0000259" key="2">
    <source>
        <dbReference type="PROSITE" id="PS50937"/>
    </source>
</evidence>
<dbReference type="Proteomes" id="UP000481360">
    <property type="component" value="Unassembled WGS sequence"/>
</dbReference>
<proteinExistence type="predicted"/>
<evidence type="ECO:0000313" key="4">
    <source>
        <dbReference type="Proteomes" id="UP000481360"/>
    </source>
</evidence>
<accession>A0A7C9RSV9</accession>
<evidence type="ECO:0000256" key="1">
    <source>
        <dbReference type="ARBA" id="ARBA00023125"/>
    </source>
</evidence>
<feature type="domain" description="HTH merR-type" evidence="2">
    <location>
        <begin position="1"/>
        <end position="71"/>
    </location>
</feature>
<dbReference type="CDD" id="cd00592">
    <property type="entry name" value="HTH_MerR-like"/>
    <property type="match status" value="1"/>
</dbReference>
<dbReference type="AlphaFoldDB" id="A0A7C9RSV9"/>
<sequence>MGWSTRQLAELAGTTLRTIRHYHDVGLLEEPERRANGYKSYGVQHLVRVLRIKRLTDLGLSLPQIAELGDADEHPEQALRLLDAELAGTIERLQRVRAELQLILRQASPTDLPPSVAGAIADADLSQADRSFAVVLAQVLAPEAMVRYSRSLQGYAQDPVIVEFDNLPADADEETRQRLAEQMGALPVVRKVWEVFPEGVYADAPRGKAYAIEALGRALVELYNPAQIDVLVRINRPSGVSG</sequence>
<dbReference type="GO" id="GO:0003677">
    <property type="term" value="F:DNA binding"/>
    <property type="evidence" value="ECO:0007669"/>
    <property type="project" value="UniProtKB-KW"/>
</dbReference>
<dbReference type="PROSITE" id="PS50937">
    <property type="entry name" value="HTH_MERR_2"/>
    <property type="match status" value="1"/>
</dbReference>
<dbReference type="InterPro" id="IPR009061">
    <property type="entry name" value="DNA-bd_dom_put_sf"/>
</dbReference>
<dbReference type="SUPFAM" id="SSF46955">
    <property type="entry name" value="Putative DNA-binding domain"/>
    <property type="match status" value="1"/>
</dbReference>
<comment type="caution">
    <text evidence="3">The sequence shown here is derived from an EMBL/GenBank/DDBJ whole genome shotgun (WGS) entry which is preliminary data.</text>
</comment>
<dbReference type="Pfam" id="PF13411">
    <property type="entry name" value="MerR_1"/>
    <property type="match status" value="1"/>
</dbReference>
<gene>
    <name evidence="3" type="ORF">G7043_19625</name>
</gene>
<dbReference type="InterPro" id="IPR000551">
    <property type="entry name" value="MerR-type_HTH_dom"/>
</dbReference>